<reference evidence="9 10" key="1">
    <citation type="journal article" date="2023" name="Plant Biotechnol. J.">
        <title>Chromosome-level wild Hevea brasiliensis genome provides new tools for genomic-assisted breeding and valuable loci to elevate rubber yield.</title>
        <authorList>
            <person name="Cheng H."/>
            <person name="Song X."/>
            <person name="Hu Y."/>
            <person name="Wu T."/>
            <person name="Yang Q."/>
            <person name="An Z."/>
            <person name="Feng S."/>
            <person name="Deng Z."/>
            <person name="Wu W."/>
            <person name="Zeng X."/>
            <person name="Tu M."/>
            <person name="Wang X."/>
            <person name="Huang H."/>
        </authorList>
    </citation>
    <scope>NUCLEOTIDE SEQUENCE [LARGE SCALE GENOMIC DNA]</scope>
    <source>
        <strain evidence="9">MT/VB/25A 57/8</strain>
    </source>
</reference>
<evidence type="ECO:0000256" key="3">
    <source>
        <dbReference type="ARBA" id="ARBA00022576"/>
    </source>
</evidence>
<dbReference type="Proteomes" id="UP001174677">
    <property type="component" value="Chromosome 12"/>
</dbReference>
<dbReference type="EMBL" id="JARPOI010000012">
    <property type="protein sequence ID" value="KAJ9166388.1"/>
    <property type="molecule type" value="Genomic_DNA"/>
</dbReference>
<dbReference type="PROSITE" id="PS00770">
    <property type="entry name" value="AA_TRANSFER_CLASS_4"/>
    <property type="match status" value="1"/>
</dbReference>
<keyword evidence="3 8" id="KW-0032">Aminotransferase</keyword>
<comment type="similarity">
    <text evidence="2 6">Belongs to the class-IV pyridoxal-phosphate-dependent aminotransferase family.</text>
</comment>
<keyword evidence="8" id="KW-0100">Branched-chain amino acid biosynthesis</keyword>
<gene>
    <name evidence="9" type="ORF">P3X46_021154</name>
</gene>
<name>A0ABQ9LIE7_HEVBR</name>
<keyword evidence="4 8" id="KW-0808">Transferase</keyword>
<evidence type="ECO:0000256" key="2">
    <source>
        <dbReference type="ARBA" id="ARBA00009320"/>
    </source>
</evidence>
<accession>A0ABQ9LIE7</accession>
<dbReference type="CDD" id="cd01557">
    <property type="entry name" value="BCAT_beta_family"/>
    <property type="match status" value="1"/>
</dbReference>
<keyword evidence="10" id="KW-1185">Reference proteome</keyword>
<dbReference type="InterPro" id="IPR018300">
    <property type="entry name" value="Aminotrans_IV_CS"/>
</dbReference>
<evidence type="ECO:0000256" key="6">
    <source>
        <dbReference type="RuleBase" id="RU004106"/>
    </source>
</evidence>
<dbReference type="NCBIfam" id="TIGR01123">
    <property type="entry name" value="ilvE_II"/>
    <property type="match status" value="1"/>
</dbReference>
<dbReference type="PIRSF" id="PIRSF006468">
    <property type="entry name" value="BCAT1"/>
    <property type="match status" value="1"/>
</dbReference>
<dbReference type="InterPro" id="IPR036038">
    <property type="entry name" value="Aminotransferase-like"/>
</dbReference>
<comment type="catalytic activity">
    <reaction evidence="8">
        <text>L-isoleucine + 2-oxoglutarate = (S)-3-methyl-2-oxopentanoate + L-glutamate</text>
        <dbReference type="Rhea" id="RHEA:24801"/>
        <dbReference type="ChEBI" id="CHEBI:16810"/>
        <dbReference type="ChEBI" id="CHEBI:29985"/>
        <dbReference type="ChEBI" id="CHEBI:35146"/>
        <dbReference type="ChEBI" id="CHEBI:58045"/>
        <dbReference type="EC" id="2.6.1.42"/>
    </reaction>
</comment>
<proteinExistence type="inferred from homology"/>
<evidence type="ECO:0000256" key="8">
    <source>
        <dbReference type="RuleBase" id="RU004517"/>
    </source>
</evidence>
<comment type="caution">
    <text evidence="9">The sequence shown here is derived from an EMBL/GenBank/DDBJ whole genome shotgun (WGS) entry which is preliminary data.</text>
</comment>
<dbReference type="InterPro" id="IPR005786">
    <property type="entry name" value="B_amino_transII"/>
</dbReference>
<keyword evidence="8" id="KW-0028">Amino-acid biosynthesis</keyword>
<dbReference type="PANTHER" id="PTHR42825">
    <property type="entry name" value="AMINO ACID AMINOTRANSFERASE"/>
    <property type="match status" value="1"/>
</dbReference>
<evidence type="ECO:0000313" key="9">
    <source>
        <dbReference type="EMBL" id="KAJ9166388.1"/>
    </source>
</evidence>
<comment type="catalytic activity">
    <reaction evidence="8">
        <text>L-valine + 2-oxoglutarate = 3-methyl-2-oxobutanoate + L-glutamate</text>
        <dbReference type="Rhea" id="RHEA:24813"/>
        <dbReference type="ChEBI" id="CHEBI:11851"/>
        <dbReference type="ChEBI" id="CHEBI:16810"/>
        <dbReference type="ChEBI" id="CHEBI:29985"/>
        <dbReference type="ChEBI" id="CHEBI:57762"/>
        <dbReference type="EC" id="2.6.1.42"/>
    </reaction>
</comment>
<comment type="catalytic activity">
    <reaction evidence="8">
        <text>L-leucine + 2-oxoglutarate = 4-methyl-2-oxopentanoate + L-glutamate</text>
        <dbReference type="Rhea" id="RHEA:18321"/>
        <dbReference type="ChEBI" id="CHEBI:16810"/>
        <dbReference type="ChEBI" id="CHEBI:17865"/>
        <dbReference type="ChEBI" id="CHEBI:29985"/>
        <dbReference type="ChEBI" id="CHEBI:57427"/>
        <dbReference type="EC" id="2.6.1.42"/>
    </reaction>
</comment>
<dbReference type="EC" id="2.6.1.42" evidence="8"/>
<evidence type="ECO:0000256" key="5">
    <source>
        <dbReference type="ARBA" id="ARBA00022898"/>
    </source>
</evidence>
<dbReference type="Pfam" id="PF01063">
    <property type="entry name" value="Aminotran_4"/>
    <property type="match status" value="1"/>
</dbReference>
<dbReference type="InterPro" id="IPR033939">
    <property type="entry name" value="BCAT_family"/>
</dbReference>
<evidence type="ECO:0000256" key="1">
    <source>
        <dbReference type="ARBA" id="ARBA00001933"/>
    </source>
</evidence>
<dbReference type="Gene3D" id="3.20.10.10">
    <property type="entry name" value="D-amino Acid Aminotransferase, subunit A, domain 2"/>
    <property type="match status" value="1"/>
</dbReference>
<protein>
    <recommendedName>
        <fullName evidence="8">Branched-chain-amino-acid aminotransferase</fullName>
        <ecNumber evidence="8">2.6.1.42</ecNumber>
    </recommendedName>
</protein>
<evidence type="ECO:0000313" key="10">
    <source>
        <dbReference type="Proteomes" id="UP001174677"/>
    </source>
</evidence>
<dbReference type="InterPro" id="IPR001544">
    <property type="entry name" value="Aminotrans_IV"/>
</dbReference>
<dbReference type="InterPro" id="IPR043131">
    <property type="entry name" value="BCAT-like_N"/>
</dbReference>
<dbReference type="InterPro" id="IPR043132">
    <property type="entry name" value="BCAT-like_C"/>
</dbReference>
<sequence>MPNAQFSPSIHPNHFFSTRNPTLLHYSSALKLYDQHRFLQSWPGMAACKTTFCTRLKAIPSDTDSKTSELANDINWDNLGLNPVLTDYMYVMKCSGTDKFSDGELQPFGNIELNPFSSVLNYGQGIIEGLRAFKKEDDSVLLFRPEANGLRMRVGADRICMPAPTIDQFVRAVKATVSANRRWVPPPSKGFLYIRPLLIGSGAVLSLTPSPEFIFLIYVTPVRNYFEHGAEPINLVIENDIHRAVSGGVGSINAIGNYATVMKGQVAAKAGGFHDALYLDAVHNKYLEEISAANIFVVKDKTICTPALRGTILPGITRESVIDIARRQRFQVEERPVSVEELFSADEVFCTGNAVGLLPVGSVTYQGKRLSYKEGGLGTVCRQLSSALANIQMGLADDKMGWTVVWKLEDK</sequence>
<keyword evidence="5 7" id="KW-0663">Pyridoxal phosphate</keyword>
<dbReference type="NCBIfam" id="NF009897">
    <property type="entry name" value="PRK13357.1"/>
    <property type="match status" value="1"/>
</dbReference>
<evidence type="ECO:0000256" key="4">
    <source>
        <dbReference type="ARBA" id="ARBA00022679"/>
    </source>
</evidence>
<dbReference type="SUPFAM" id="SSF56752">
    <property type="entry name" value="D-aminoacid aminotransferase-like PLP-dependent enzymes"/>
    <property type="match status" value="1"/>
</dbReference>
<comment type="cofactor">
    <cofactor evidence="1 7">
        <name>pyridoxal 5'-phosphate</name>
        <dbReference type="ChEBI" id="CHEBI:597326"/>
    </cofactor>
</comment>
<organism evidence="9 10">
    <name type="scientific">Hevea brasiliensis</name>
    <name type="common">Para rubber tree</name>
    <name type="synonym">Siphonia brasiliensis</name>
    <dbReference type="NCBI Taxonomy" id="3981"/>
    <lineage>
        <taxon>Eukaryota</taxon>
        <taxon>Viridiplantae</taxon>
        <taxon>Streptophyta</taxon>
        <taxon>Embryophyta</taxon>
        <taxon>Tracheophyta</taxon>
        <taxon>Spermatophyta</taxon>
        <taxon>Magnoliopsida</taxon>
        <taxon>eudicotyledons</taxon>
        <taxon>Gunneridae</taxon>
        <taxon>Pentapetalae</taxon>
        <taxon>rosids</taxon>
        <taxon>fabids</taxon>
        <taxon>Malpighiales</taxon>
        <taxon>Euphorbiaceae</taxon>
        <taxon>Crotonoideae</taxon>
        <taxon>Micrandreae</taxon>
        <taxon>Hevea</taxon>
    </lineage>
</organism>
<dbReference type="Gene3D" id="3.30.470.10">
    <property type="match status" value="1"/>
</dbReference>
<evidence type="ECO:0000256" key="7">
    <source>
        <dbReference type="RuleBase" id="RU004516"/>
    </source>
</evidence>
<dbReference type="PANTHER" id="PTHR42825:SF10">
    <property type="entry name" value="BRANCHED-CHAIN-AMINO-ACID AMINOTRANSFERASE"/>
    <property type="match status" value="1"/>
</dbReference>